<dbReference type="GO" id="GO:0008381">
    <property type="term" value="F:mechanosensitive monoatomic ion channel activity"/>
    <property type="evidence" value="ECO:0007669"/>
    <property type="project" value="InterPro"/>
</dbReference>
<feature type="transmembrane region" description="Helical" evidence="11">
    <location>
        <begin position="48"/>
        <end position="63"/>
    </location>
</feature>
<dbReference type="InterPro" id="IPR031805">
    <property type="entry name" value="Piezo_TM25-28"/>
</dbReference>
<feature type="domain" description="Piezo transmembrane helical unit" evidence="14">
    <location>
        <begin position="720"/>
        <end position="783"/>
    </location>
</feature>
<keyword evidence="9" id="KW-0407">Ion channel</keyword>
<dbReference type="InterPro" id="IPR027272">
    <property type="entry name" value="Piezo"/>
</dbReference>
<feature type="transmembrane region" description="Helical" evidence="11">
    <location>
        <begin position="239"/>
        <end position="262"/>
    </location>
</feature>
<evidence type="ECO:0008006" key="18">
    <source>
        <dbReference type="Google" id="ProtNLM"/>
    </source>
</evidence>
<feature type="domain" description="Piezo transmembrane helical unit" evidence="14">
    <location>
        <begin position="686"/>
        <end position="718"/>
    </location>
</feature>
<feature type="transmembrane region" description="Helical" evidence="11">
    <location>
        <begin position="1395"/>
        <end position="1416"/>
    </location>
</feature>
<dbReference type="Proteomes" id="UP001329430">
    <property type="component" value="Chromosome 3"/>
</dbReference>
<dbReference type="Pfam" id="PF15917">
    <property type="entry name" value="Piezo_TM25-28"/>
    <property type="match status" value="1"/>
</dbReference>
<keyword evidence="7" id="KW-0406">Ion transport</keyword>
<feature type="transmembrane region" description="Helical" evidence="11">
    <location>
        <begin position="1125"/>
        <end position="1149"/>
    </location>
</feature>
<gene>
    <name evidence="16" type="ORF">RI129_004387</name>
</gene>
<keyword evidence="4" id="KW-1003">Cell membrane</keyword>
<dbReference type="Pfam" id="PF24874">
    <property type="entry name" value="Piezo_THU9_anchor"/>
    <property type="match status" value="1"/>
</dbReference>
<feature type="region of interest" description="Disordered" evidence="10">
    <location>
        <begin position="383"/>
        <end position="406"/>
    </location>
</feature>
<dbReference type="InterPro" id="IPR056768">
    <property type="entry name" value="THU_Piezo"/>
</dbReference>
<comment type="caution">
    <text evidence="16">The sequence shown here is derived from an EMBL/GenBank/DDBJ whole genome shotgun (WGS) entry which is preliminary data.</text>
</comment>
<comment type="subcellular location">
    <subcellularLocation>
        <location evidence="1">Cell membrane</location>
        <topology evidence="1">Multi-pass membrane protein</topology>
    </subcellularLocation>
</comment>
<evidence type="ECO:0000259" key="13">
    <source>
        <dbReference type="Pfam" id="PF15917"/>
    </source>
</evidence>
<evidence type="ECO:0000256" key="8">
    <source>
        <dbReference type="ARBA" id="ARBA00023136"/>
    </source>
</evidence>
<feature type="transmembrane region" description="Helical" evidence="11">
    <location>
        <begin position="1085"/>
        <end position="1104"/>
    </location>
</feature>
<feature type="transmembrane region" description="Helical" evidence="11">
    <location>
        <begin position="586"/>
        <end position="608"/>
    </location>
</feature>
<evidence type="ECO:0000259" key="15">
    <source>
        <dbReference type="Pfam" id="PF24874"/>
    </source>
</evidence>
<feature type="transmembrane region" description="Helical" evidence="11">
    <location>
        <begin position="21"/>
        <end position="42"/>
    </location>
</feature>
<feature type="domain" description="Piezo non-specific cation channel cap" evidence="12">
    <location>
        <begin position="1185"/>
        <end position="1479"/>
    </location>
</feature>
<feature type="transmembrane region" description="Helical" evidence="11">
    <location>
        <begin position="1052"/>
        <end position="1073"/>
    </location>
</feature>
<comment type="similarity">
    <text evidence="2">Belongs to the PIEZO (TC 1.A.75) family.</text>
</comment>
<dbReference type="PANTHER" id="PTHR47049:SF2">
    <property type="entry name" value="PIEZO-TYPE MECHANOSENSITIVE ION CHANNEL HOMOLOG"/>
    <property type="match status" value="1"/>
</dbReference>
<feature type="transmembrane region" description="Helical" evidence="11">
    <location>
        <begin position="1013"/>
        <end position="1031"/>
    </location>
</feature>
<dbReference type="InterPro" id="IPR056770">
    <property type="entry name" value="Piezo_THU9_anchor"/>
</dbReference>
<dbReference type="Pfam" id="PF12166">
    <property type="entry name" value="Piezo_cap"/>
    <property type="match status" value="1"/>
</dbReference>
<feature type="compositionally biased region" description="Basic and acidic residues" evidence="10">
    <location>
        <begin position="386"/>
        <end position="396"/>
    </location>
</feature>
<evidence type="ECO:0000313" key="16">
    <source>
        <dbReference type="EMBL" id="KAK5645923.1"/>
    </source>
</evidence>
<evidence type="ECO:0000256" key="5">
    <source>
        <dbReference type="ARBA" id="ARBA00022692"/>
    </source>
</evidence>
<evidence type="ECO:0000256" key="9">
    <source>
        <dbReference type="ARBA" id="ARBA00023303"/>
    </source>
</evidence>
<evidence type="ECO:0000259" key="12">
    <source>
        <dbReference type="Pfam" id="PF12166"/>
    </source>
</evidence>
<dbReference type="EMBL" id="JAVRBK010000003">
    <property type="protein sequence ID" value="KAK5645923.1"/>
    <property type="molecule type" value="Genomic_DNA"/>
</dbReference>
<keyword evidence="6 11" id="KW-1133">Transmembrane helix</keyword>
<feature type="transmembrane region" description="Helical" evidence="11">
    <location>
        <begin position="182"/>
        <end position="202"/>
    </location>
</feature>
<evidence type="ECO:0000256" key="11">
    <source>
        <dbReference type="SAM" id="Phobius"/>
    </source>
</evidence>
<evidence type="ECO:0000256" key="4">
    <source>
        <dbReference type="ARBA" id="ARBA00022475"/>
    </source>
</evidence>
<evidence type="ECO:0000256" key="6">
    <source>
        <dbReference type="ARBA" id="ARBA00022989"/>
    </source>
</evidence>
<keyword evidence="17" id="KW-1185">Reference proteome</keyword>
<evidence type="ECO:0000256" key="3">
    <source>
        <dbReference type="ARBA" id="ARBA00022448"/>
    </source>
</evidence>
<feature type="domain" description="Piezo THU9 and anchor" evidence="15">
    <location>
        <begin position="910"/>
        <end position="1147"/>
    </location>
</feature>
<keyword evidence="8 11" id="KW-0472">Membrane</keyword>
<protein>
    <recommendedName>
        <fullName evidence="18">Piezo non-specific cation channel R-Ras-binding domain-containing protein</fullName>
    </recommendedName>
</protein>
<feature type="transmembrane region" description="Helical" evidence="11">
    <location>
        <begin position="912"/>
        <end position="932"/>
    </location>
</feature>
<reference evidence="16 17" key="1">
    <citation type="journal article" date="2024" name="Insects">
        <title>An Improved Chromosome-Level Genome Assembly of the Firefly Pyrocoelia pectoralis.</title>
        <authorList>
            <person name="Fu X."/>
            <person name="Meyer-Rochow V.B."/>
            <person name="Ballantyne L."/>
            <person name="Zhu X."/>
        </authorList>
    </citation>
    <scope>NUCLEOTIDE SEQUENCE [LARGE SCALE GENOMIC DNA]</scope>
    <source>
        <strain evidence="16">XCY_ONT2</strain>
    </source>
</reference>
<evidence type="ECO:0000256" key="10">
    <source>
        <dbReference type="SAM" id="MobiDB-lite"/>
    </source>
</evidence>
<feature type="transmembrane region" description="Helical" evidence="11">
    <location>
        <begin position="952"/>
        <end position="969"/>
    </location>
</feature>
<keyword evidence="5 11" id="KW-0812">Transmembrane</keyword>
<organism evidence="16 17">
    <name type="scientific">Pyrocoelia pectoralis</name>
    <dbReference type="NCBI Taxonomy" id="417401"/>
    <lineage>
        <taxon>Eukaryota</taxon>
        <taxon>Metazoa</taxon>
        <taxon>Ecdysozoa</taxon>
        <taxon>Arthropoda</taxon>
        <taxon>Hexapoda</taxon>
        <taxon>Insecta</taxon>
        <taxon>Pterygota</taxon>
        <taxon>Neoptera</taxon>
        <taxon>Endopterygota</taxon>
        <taxon>Coleoptera</taxon>
        <taxon>Polyphaga</taxon>
        <taxon>Elateriformia</taxon>
        <taxon>Elateroidea</taxon>
        <taxon>Lampyridae</taxon>
        <taxon>Lampyrinae</taxon>
        <taxon>Pyrocoelia</taxon>
    </lineage>
</organism>
<dbReference type="PANTHER" id="PTHR47049">
    <property type="entry name" value="PIEZO-TYPE MECHANOSENSITIVE ION CHANNEL HOMOLOG"/>
    <property type="match status" value="1"/>
</dbReference>
<sequence>MFPKINRSDADKTVLKCIKYLFNYGFYKFGFEICVITIVIVIGVRLDFYAVFYLVWLSLLIGVKRTTTRRMWKLFFMDLSVIIPIQYFQLIGLPPVWCTEIFLDTHEQPANKLLLDLFLFILVSRQALAFEIETKFAGIENPAYAGGSNESIIHHANEPNFLVPVPDFISYSRPYLDFGKRAVFLSWMWITLAIMFLAGTYVLNVFSIGYLIGSFVFLWRGSDLYLYPIPKILKSWNMLIAYNIFVIFVKTIVAIFGCIYYHELNRYACWVVQLFAVGCANGNVKDISSADETCTVPEKYVGVVWDGLLFAFLIFQRRIFHSYNFFHIVNETKATKILASRGAELIEELTHKRIIERQEGEKEVLEKIKQKMKRIKSNRQNLVGSHYKDNPNHHIETSNQSSQKNTLYKDVPPYTENVPKDSNVLHAAQNHYWFTMDATNIFVTPINNTEPIRSGDYYMFDEVEDEELELIGQPEDHSLDDDDEEIERSLGRTVTAMELISTAMKSNISTELKDSEIGVRRRRSSMPSTRQRSIFSDPPVAVVGTDRVVLIDPKEIKERQTGTSKDEDEEISELSEAKEFISSEKILHYLTFAWLFIERCCLTLTIFLNKYSKDYRYILRVLNEEKQFLKERTQYYVGLRLGTGEMWKPAESYHALLQHSLCEGKIPSEEQPPIIKLLLAIWYIILSHSHILCFFIIFLNQMESASYLTLPLPMMVLFGAIVLVKYIFQFEMIPWNKYKNMPRIFPPRIIGIEKKDDYAHWDLLLLLAIFFHRFLMQCLGLWKSAYIPEVILTDGNYEVTKEESKTIEDEGMLPILLTPTGDSSFDSYSHLKTFNLRKGNDLENLVEEPHEGNEEEREERNKELVSVVTKKLTPGANLAIAIRLGFPRYGGAITSFLLPHLFDPSYRIAVDVYAYMFLCDFLNLFVILFGYSSFWAHTGDETVSDYLTENKIPSLFLIMLIIQFLLIIIDRAIFLRKHLFAKIIFQFLQIVFLHLWLFILYPFITDRICNSAVSAQIFYMVKCFYLLLSAYQIRSGYPSRVSGNFICRSYSYFNLSLYKVFFAIPFLFELRMIMDWMWTDTSMSIFDWINMEHMFAHIFIVKCNRLYERQYPQPRGEKKETIIKYLMGGGALLAMFVIIWFPLVIFALLNTVGLSNIPYSATMELRIGPYEPIYRMTAQTNSIIRFTDNDYNRLLGAYEQSKSALTFIANYQPSDVAVINFSKDSASVWSISPSDRLRMIAELNASYPIRLSLRYFVSHKSNAKEDSGSITGEVVATLIDTHTHKALLNMLIQEDDRAPVVLKYMVPQFIKITSKGAATPISHLMKVVTDSRDATFRHILVQHRKGSQMTEWWRLAEVANDTNYYKILQHIPHYEAGAILIYSFNDKLFPQTLNLITTGGIIGIYTTMVFVLGRLLRTVFFDVCFKLMLNEFLYVDRMLQLCYDIYLVRDAREYVLEEDLFAKLLFLFRSPETLIKWTRLKKEVVAS</sequence>
<keyword evidence="3" id="KW-0813">Transport</keyword>
<proteinExistence type="inferred from homology"/>
<feature type="transmembrane region" description="Helical" evidence="11">
    <location>
        <begin position="677"/>
        <end position="699"/>
    </location>
</feature>
<evidence type="ECO:0000256" key="2">
    <source>
        <dbReference type="ARBA" id="ARBA00007821"/>
    </source>
</evidence>
<name>A0AAN7ZQ24_9COLE</name>
<feature type="transmembrane region" description="Helical" evidence="11">
    <location>
        <begin position="981"/>
        <end position="1001"/>
    </location>
</feature>
<dbReference type="Pfam" id="PF23188">
    <property type="entry name" value="THU_Piezo1"/>
    <property type="match status" value="2"/>
</dbReference>
<dbReference type="GO" id="GO:0005886">
    <property type="term" value="C:plasma membrane"/>
    <property type="evidence" value="ECO:0007669"/>
    <property type="project" value="UniProtKB-SubCell"/>
</dbReference>
<feature type="domain" description="Piezo TM25-28" evidence="13">
    <location>
        <begin position="162"/>
        <end position="470"/>
    </location>
</feature>
<evidence type="ECO:0000313" key="17">
    <source>
        <dbReference type="Proteomes" id="UP001329430"/>
    </source>
</evidence>
<dbReference type="InterPro" id="IPR031334">
    <property type="entry name" value="Piezo_cap_dom"/>
</dbReference>
<accession>A0AAN7ZQ24</accession>
<feature type="compositionally biased region" description="Polar residues" evidence="10">
    <location>
        <begin position="397"/>
        <end position="406"/>
    </location>
</feature>
<feature type="transmembrane region" description="Helical" evidence="11">
    <location>
        <begin position="705"/>
        <end position="728"/>
    </location>
</feature>
<evidence type="ECO:0000256" key="1">
    <source>
        <dbReference type="ARBA" id="ARBA00004651"/>
    </source>
</evidence>
<evidence type="ECO:0000259" key="14">
    <source>
        <dbReference type="Pfam" id="PF23188"/>
    </source>
</evidence>
<evidence type="ECO:0000256" key="7">
    <source>
        <dbReference type="ARBA" id="ARBA00023065"/>
    </source>
</evidence>